<keyword evidence="2" id="KW-1185">Reference proteome</keyword>
<gene>
    <name evidence="1" type="ORF">ACFO1S_13250</name>
</gene>
<dbReference type="EMBL" id="JBHSED010000023">
    <property type="protein sequence ID" value="MFC4304397.1"/>
    <property type="molecule type" value="Genomic_DNA"/>
</dbReference>
<proteinExistence type="predicted"/>
<sequence length="44" mass="5401">MKNNLYPYERNWRQQDHEIETSDCRFARGRQRLPGHRQSRGSIL</sequence>
<evidence type="ECO:0000313" key="1">
    <source>
        <dbReference type="EMBL" id="MFC4304397.1"/>
    </source>
</evidence>
<comment type="caution">
    <text evidence="1">The sequence shown here is derived from an EMBL/GenBank/DDBJ whole genome shotgun (WGS) entry which is preliminary data.</text>
</comment>
<dbReference type="Proteomes" id="UP001595755">
    <property type="component" value="Unassembled WGS sequence"/>
</dbReference>
<organism evidence="1 2">
    <name type="scientific">Cohnella boryungensis</name>
    <dbReference type="NCBI Taxonomy" id="768479"/>
    <lineage>
        <taxon>Bacteria</taxon>
        <taxon>Bacillati</taxon>
        <taxon>Bacillota</taxon>
        <taxon>Bacilli</taxon>
        <taxon>Bacillales</taxon>
        <taxon>Paenibacillaceae</taxon>
        <taxon>Cohnella</taxon>
    </lineage>
</organism>
<reference evidence="2" key="1">
    <citation type="journal article" date="2019" name="Int. J. Syst. Evol. Microbiol.">
        <title>The Global Catalogue of Microorganisms (GCM) 10K type strain sequencing project: providing services to taxonomists for standard genome sequencing and annotation.</title>
        <authorList>
            <consortium name="The Broad Institute Genomics Platform"/>
            <consortium name="The Broad Institute Genome Sequencing Center for Infectious Disease"/>
            <person name="Wu L."/>
            <person name="Ma J."/>
        </authorList>
    </citation>
    <scope>NUCLEOTIDE SEQUENCE [LARGE SCALE GENOMIC DNA]</scope>
    <source>
        <strain evidence="2">CGMCC 4.1641</strain>
    </source>
</reference>
<name>A0ABV8SBP8_9BACL</name>
<accession>A0ABV8SBP8</accession>
<evidence type="ECO:0000313" key="2">
    <source>
        <dbReference type="Proteomes" id="UP001595755"/>
    </source>
</evidence>
<protein>
    <submittedName>
        <fullName evidence="1">Uncharacterized protein</fullName>
    </submittedName>
</protein>
<dbReference type="RefSeq" id="WP_378126917.1">
    <property type="nucleotide sequence ID" value="NZ_JBHSED010000023.1"/>
</dbReference>